<dbReference type="Gene3D" id="2.60.40.10">
    <property type="entry name" value="Immunoglobulins"/>
    <property type="match status" value="1"/>
</dbReference>
<dbReference type="InterPro" id="IPR013783">
    <property type="entry name" value="Ig-like_fold"/>
</dbReference>
<gene>
    <name evidence="2" type="ORF">SAMN05444350_101143</name>
</gene>
<evidence type="ECO:0000259" key="1">
    <source>
        <dbReference type="Pfam" id="PF17753"/>
    </source>
</evidence>
<reference evidence="3" key="1">
    <citation type="submission" date="2016-11" db="EMBL/GenBank/DDBJ databases">
        <authorList>
            <person name="Varghese N."/>
            <person name="Submissions S."/>
        </authorList>
    </citation>
    <scope>NUCLEOTIDE SEQUENCE [LARGE SCALE GENOMIC DNA]</scope>
    <source>
        <strain evidence="3">DSM 26884</strain>
    </source>
</reference>
<organism evidence="2 3">
    <name type="scientific">Bacteroides stercorirosoris</name>
    <dbReference type="NCBI Taxonomy" id="871324"/>
    <lineage>
        <taxon>Bacteria</taxon>
        <taxon>Pseudomonadati</taxon>
        <taxon>Bacteroidota</taxon>
        <taxon>Bacteroidia</taxon>
        <taxon>Bacteroidales</taxon>
        <taxon>Bacteroidaceae</taxon>
        <taxon>Bacteroides</taxon>
    </lineage>
</organism>
<dbReference type="Proteomes" id="UP000184192">
    <property type="component" value="Unassembled WGS sequence"/>
</dbReference>
<protein>
    <recommendedName>
        <fullName evidence="1">Beta-mannosidase Ig-fold domain-containing protein</fullName>
    </recommendedName>
</protein>
<proteinExistence type="predicted"/>
<evidence type="ECO:0000313" key="3">
    <source>
        <dbReference type="Proteomes" id="UP000184192"/>
    </source>
</evidence>
<keyword evidence="3" id="KW-1185">Reference proteome</keyword>
<sequence>MQCLINSRPASERTERRMAIQAGTPQQLVSRHRARSSTHRLAEQQNHRKQFNDQYNVTPQVVAEYAPESFYWPSSPFARFDGGSDNFARAVFIATGDVDSSFSDNYFDILPGGSVKVEVYTDLPQDRFEKQLKVVSLSDEY</sequence>
<feature type="domain" description="Beta-mannosidase Ig-fold" evidence="1">
    <location>
        <begin position="84"/>
        <end position="139"/>
    </location>
</feature>
<dbReference type="InterPro" id="IPR041625">
    <property type="entry name" value="Beta-mannosidase_Ig"/>
</dbReference>
<evidence type="ECO:0000313" key="2">
    <source>
        <dbReference type="EMBL" id="SHI33409.1"/>
    </source>
</evidence>
<dbReference type="Pfam" id="PF17753">
    <property type="entry name" value="Ig_mannosidase"/>
    <property type="match status" value="1"/>
</dbReference>
<dbReference type="SUPFAM" id="SSF49303">
    <property type="entry name" value="beta-Galactosidase/glucuronidase domain"/>
    <property type="match status" value="1"/>
</dbReference>
<dbReference type="InterPro" id="IPR036156">
    <property type="entry name" value="Beta-gal/glucu_dom_sf"/>
</dbReference>
<dbReference type="EMBL" id="FQZN01000001">
    <property type="protein sequence ID" value="SHI33409.1"/>
    <property type="molecule type" value="Genomic_DNA"/>
</dbReference>
<accession>A0A1M6AAC5</accession>
<dbReference type="AlphaFoldDB" id="A0A1M6AAC5"/>
<name>A0A1M6AAC5_9BACE</name>